<dbReference type="Gene3D" id="2.170.270.10">
    <property type="entry name" value="SET domain"/>
    <property type="match status" value="1"/>
</dbReference>
<evidence type="ECO:0000256" key="7">
    <source>
        <dbReference type="ARBA" id="ARBA00022833"/>
    </source>
</evidence>
<dbReference type="OrthoDB" id="48306at2759"/>
<evidence type="ECO:0008006" key="13">
    <source>
        <dbReference type="Google" id="ProtNLM"/>
    </source>
</evidence>
<feature type="compositionally biased region" description="Basic and acidic residues" evidence="8">
    <location>
        <begin position="236"/>
        <end position="246"/>
    </location>
</feature>
<keyword evidence="12" id="KW-1185">Reference proteome</keyword>
<evidence type="ECO:0000256" key="1">
    <source>
        <dbReference type="ARBA" id="ARBA00004286"/>
    </source>
</evidence>
<dbReference type="AlphaFoldDB" id="G0MC40"/>
<feature type="compositionally biased region" description="Acidic residues" evidence="8">
    <location>
        <begin position="389"/>
        <end position="399"/>
    </location>
</feature>
<dbReference type="PANTHER" id="PTHR46223">
    <property type="entry name" value="HISTONE-LYSINE N-METHYLTRANSFERASE SUV39H"/>
    <property type="match status" value="1"/>
</dbReference>
<dbReference type="EMBL" id="GL379789">
    <property type="protein sequence ID" value="EGT45641.1"/>
    <property type="molecule type" value="Genomic_DNA"/>
</dbReference>
<dbReference type="STRING" id="135651.G0MC40"/>
<dbReference type="PROSITE" id="PS50280">
    <property type="entry name" value="SET"/>
    <property type="match status" value="1"/>
</dbReference>
<feature type="compositionally biased region" description="Basic and acidic residues" evidence="8">
    <location>
        <begin position="789"/>
        <end position="801"/>
    </location>
</feature>
<feature type="domain" description="Post-SET" evidence="10">
    <location>
        <begin position="905"/>
        <end position="921"/>
    </location>
</feature>
<dbReference type="GO" id="GO:0005694">
    <property type="term" value="C:chromosome"/>
    <property type="evidence" value="ECO:0007669"/>
    <property type="project" value="UniProtKB-SubCell"/>
</dbReference>
<dbReference type="InParanoid" id="G0MC40"/>
<dbReference type="SUPFAM" id="SSF82199">
    <property type="entry name" value="SET domain"/>
    <property type="match status" value="1"/>
</dbReference>
<name>G0MC40_CAEBE</name>
<dbReference type="InterPro" id="IPR003616">
    <property type="entry name" value="Post-SET_dom"/>
</dbReference>
<dbReference type="HOGENOM" id="CLU_315734_0_0_1"/>
<keyword evidence="2" id="KW-0158">Chromosome</keyword>
<protein>
    <recommendedName>
        <fullName evidence="13">SET domain-containing protein</fullName>
    </recommendedName>
</protein>
<evidence type="ECO:0000313" key="11">
    <source>
        <dbReference type="EMBL" id="EGT45641.1"/>
    </source>
</evidence>
<feature type="compositionally biased region" description="Polar residues" evidence="8">
    <location>
        <begin position="281"/>
        <end position="293"/>
    </location>
</feature>
<accession>G0MC40</accession>
<feature type="compositionally biased region" description="Basic and acidic residues" evidence="8">
    <location>
        <begin position="194"/>
        <end position="203"/>
    </location>
</feature>
<dbReference type="PROSITE" id="PS50868">
    <property type="entry name" value="POST_SET"/>
    <property type="match status" value="1"/>
</dbReference>
<dbReference type="Proteomes" id="UP000008068">
    <property type="component" value="Unassembled WGS sequence"/>
</dbReference>
<evidence type="ECO:0000256" key="8">
    <source>
        <dbReference type="SAM" id="MobiDB-lite"/>
    </source>
</evidence>
<evidence type="ECO:0000259" key="9">
    <source>
        <dbReference type="PROSITE" id="PS50280"/>
    </source>
</evidence>
<keyword evidence="6" id="KW-0479">Metal-binding</keyword>
<dbReference type="GO" id="GO:0046872">
    <property type="term" value="F:metal ion binding"/>
    <property type="evidence" value="ECO:0007669"/>
    <property type="project" value="UniProtKB-KW"/>
</dbReference>
<dbReference type="InterPro" id="IPR001214">
    <property type="entry name" value="SET_dom"/>
</dbReference>
<feature type="region of interest" description="Disordered" evidence="8">
    <location>
        <begin position="194"/>
        <end position="403"/>
    </location>
</feature>
<feature type="compositionally biased region" description="Acidic residues" evidence="8">
    <location>
        <begin position="248"/>
        <end position="257"/>
    </location>
</feature>
<gene>
    <name evidence="11" type="ORF">CAEBREN_32508</name>
</gene>
<evidence type="ECO:0000256" key="3">
    <source>
        <dbReference type="ARBA" id="ARBA00022603"/>
    </source>
</evidence>
<proteinExistence type="predicted"/>
<dbReference type="eggNOG" id="KOG1082">
    <property type="taxonomic scope" value="Eukaryota"/>
</dbReference>
<keyword evidence="7" id="KW-0862">Zinc</keyword>
<dbReference type="GO" id="GO:0032259">
    <property type="term" value="P:methylation"/>
    <property type="evidence" value="ECO:0007669"/>
    <property type="project" value="UniProtKB-KW"/>
</dbReference>
<feature type="domain" description="SET" evidence="9">
    <location>
        <begin position="728"/>
        <end position="897"/>
    </location>
</feature>
<evidence type="ECO:0000259" key="10">
    <source>
        <dbReference type="PROSITE" id="PS50868"/>
    </source>
</evidence>
<evidence type="ECO:0000256" key="6">
    <source>
        <dbReference type="ARBA" id="ARBA00022723"/>
    </source>
</evidence>
<feature type="region of interest" description="Disordered" evidence="8">
    <location>
        <begin position="781"/>
        <end position="801"/>
    </location>
</feature>
<keyword evidence="5" id="KW-0949">S-adenosyl-L-methionine</keyword>
<evidence type="ECO:0000256" key="4">
    <source>
        <dbReference type="ARBA" id="ARBA00022679"/>
    </source>
</evidence>
<comment type="subcellular location">
    <subcellularLocation>
        <location evidence="1">Chromosome</location>
    </subcellularLocation>
</comment>
<evidence type="ECO:0000256" key="5">
    <source>
        <dbReference type="ARBA" id="ARBA00022691"/>
    </source>
</evidence>
<feature type="compositionally biased region" description="Basic and acidic residues" evidence="8">
    <location>
        <begin position="259"/>
        <end position="280"/>
    </location>
</feature>
<organism evidence="12">
    <name type="scientific">Caenorhabditis brenneri</name>
    <name type="common">Nematode worm</name>
    <dbReference type="NCBI Taxonomy" id="135651"/>
    <lineage>
        <taxon>Eukaryota</taxon>
        <taxon>Metazoa</taxon>
        <taxon>Ecdysozoa</taxon>
        <taxon>Nematoda</taxon>
        <taxon>Chromadorea</taxon>
        <taxon>Rhabditida</taxon>
        <taxon>Rhabditina</taxon>
        <taxon>Rhabditomorpha</taxon>
        <taxon>Rhabditoidea</taxon>
        <taxon>Rhabditidae</taxon>
        <taxon>Peloderinae</taxon>
        <taxon>Caenorhabditis</taxon>
    </lineage>
</organism>
<dbReference type="PANTHER" id="PTHR46223:SF3">
    <property type="entry name" value="HISTONE-LYSINE N-METHYLTRANSFERASE SET-23"/>
    <property type="match status" value="1"/>
</dbReference>
<dbReference type="FunCoup" id="G0MC40">
    <property type="interactions" value="20"/>
</dbReference>
<dbReference type="Pfam" id="PF00856">
    <property type="entry name" value="SET"/>
    <property type="match status" value="1"/>
</dbReference>
<reference evidence="12" key="1">
    <citation type="submission" date="2011-07" db="EMBL/GenBank/DDBJ databases">
        <authorList>
            <consortium name="Caenorhabditis brenneri Sequencing and Analysis Consortium"/>
            <person name="Wilson R.K."/>
        </authorList>
    </citation>
    <scope>NUCLEOTIDE SEQUENCE [LARGE SCALE GENOMIC DNA]</scope>
    <source>
        <strain evidence="12">PB2801</strain>
    </source>
</reference>
<sequence>MMRRNTPTGQEVIEILELANWDDQEVIVYDEPGVEEIRLSDDEDNEEDEDDIMVIDEVIVVDDEDSPEIVEEESPYRAVQNEHRAFPDLEILEDEDPNRAVQNENHVDSDVEILEDEDLIESVQNKHRPDTPDVEILEDEDLIEAVQNKCRPDTPDVEILEDEDPIEAVRFQNRRVTPLDGVSEDEELIEAVQIEHRPASREEEVVEDEDPIEAVQIEQRPAAPDEQILEDEEPDPDLRASPHIEMVENNEQEEQDENQAPHRENLDPLRNKADRPEKRNSPFSLDSSPIKSSPKQRRTRAILSDNQEKEDDPIESESRHFRESCSLNTSSVRKTPEVSQRKKSQKRTPQNVVVPPAGMEPTPTSVSRKRKATGFVNRERSKAKSPRDDQEEEDGTQETDPERALLKRPVIVVIDKNLKSEKLIKNRVIRVKKYKFTIPKLCTEAEQGQKHGKWERELGAWPGVPNKKLMKDQIPKYGQGQDWPVQYVYESENPTKYKVLYEGWTNDSIGDCPKDEIVRTAPDRVKEMNTRNEFYRTMREIMVAHRDRFNDEDISDMEPDNIFMLYLDLSYFHSRKNEEYGMSSIWYMHIKKESKKELLKDVLPPRFAYTPLNILNAESYEFLRRRKQNTHWDKLKDGIKLCIGPRDYKGPCKNGKGCKCDARYTLLYGEADDFNGHRFSKNIIPREDGTIDVTQFNIKDTRVIMECSDVCGCDSQCPRRQLQRGQQKPLMVFHENEDKGFGVRAAADIKSGEFICEYTGIARCAERIDFDHDEHAFLSTKNSSKNAQKKKEPEKDDTAKPYAEEEEINKLVWDTEWEKKRDDMSYEARFNLMDTSMVISANFVGNIARFINHSCDSNTAFMEVFSRRYETDVLVPRIAVYAIKDIRKGEEVTTNYYANHKVEKSSVRCRCGTKACKVYLPNGCT</sequence>
<feature type="compositionally biased region" description="Basic and acidic residues" evidence="8">
    <location>
        <begin position="377"/>
        <end position="388"/>
    </location>
</feature>
<keyword evidence="4" id="KW-0808">Transferase</keyword>
<dbReference type="InterPro" id="IPR050973">
    <property type="entry name" value="H3K9_Histone-Lys_N-MTase"/>
</dbReference>
<dbReference type="GO" id="GO:0008168">
    <property type="term" value="F:methyltransferase activity"/>
    <property type="evidence" value="ECO:0007669"/>
    <property type="project" value="UniProtKB-KW"/>
</dbReference>
<evidence type="ECO:0000313" key="12">
    <source>
        <dbReference type="Proteomes" id="UP000008068"/>
    </source>
</evidence>
<keyword evidence="3" id="KW-0489">Methyltransferase</keyword>
<dbReference type="InterPro" id="IPR046341">
    <property type="entry name" value="SET_dom_sf"/>
</dbReference>
<dbReference type="SMART" id="SM00317">
    <property type="entry name" value="SET"/>
    <property type="match status" value="1"/>
</dbReference>
<evidence type="ECO:0000256" key="2">
    <source>
        <dbReference type="ARBA" id="ARBA00022454"/>
    </source>
</evidence>